<feature type="region of interest" description="Disordered" evidence="1">
    <location>
        <begin position="1"/>
        <end position="41"/>
    </location>
</feature>
<evidence type="ECO:0000313" key="3">
    <source>
        <dbReference type="Proteomes" id="UP000543579"/>
    </source>
</evidence>
<organism evidence="2 3">
    <name type="scientific">Microbacterium proteolyticum</name>
    <dbReference type="NCBI Taxonomy" id="1572644"/>
    <lineage>
        <taxon>Bacteria</taxon>
        <taxon>Bacillati</taxon>
        <taxon>Actinomycetota</taxon>
        <taxon>Actinomycetes</taxon>
        <taxon>Micrococcales</taxon>
        <taxon>Microbacteriaceae</taxon>
        <taxon>Microbacterium</taxon>
    </lineage>
</organism>
<gene>
    <name evidence="2" type="ORF">FHS07_002121</name>
</gene>
<proteinExistence type="predicted"/>
<feature type="compositionally biased region" description="Basic and acidic residues" evidence="1">
    <location>
        <begin position="30"/>
        <end position="41"/>
    </location>
</feature>
<sequence length="41" mass="4427">MRQNTSQNTTGEVVETVNAGVAAQTPELAAEMRRADARVRP</sequence>
<dbReference type="EMBL" id="JACHXY010000002">
    <property type="protein sequence ID" value="MBB3158425.1"/>
    <property type="molecule type" value="Genomic_DNA"/>
</dbReference>
<accession>A0A7W5GG21</accession>
<reference evidence="2 3" key="1">
    <citation type="submission" date="2020-08" db="EMBL/GenBank/DDBJ databases">
        <title>Genomic Encyclopedia of Type Strains, Phase III (KMG-III): the genomes of soil and plant-associated and newly described type strains.</title>
        <authorList>
            <person name="Whitman W."/>
        </authorList>
    </citation>
    <scope>NUCLEOTIDE SEQUENCE [LARGE SCALE GENOMIC DNA]</scope>
    <source>
        <strain evidence="2 3">CECT 8356</strain>
    </source>
</reference>
<feature type="compositionally biased region" description="Polar residues" evidence="1">
    <location>
        <begin position="1"/>
        <end position="11"/>
    </location>
</feature>
<evidence type="ECO:0000313" key="2">
    <source>
        <dbReference type="EMBL" id="MBB3158425.1"/>
    </source>
</evidence>
<dbReference type="AlphaFoldDB" id="A0A7W5GG21"/>
<evidence type="ECO:0000256" key="1">
    <source>
        <dbReference type="SAM" id="MobiDB-lite"/>
    </source>
</evidence>
<dbReference type="Proteomes" id="UP000543579">
    <property type="component" value="Unassembled WGS sequence"/>
</dbReference>
<dbReference type="RefSeq" id="WP_281369412.1">
    <property type="nucleotide sequence ID" value="NZ_JACHXY010000002.1"/>
</dbReference>
<protein>
    <submittedName>
        <fullName evidence="2">Uncharacterized protein</fullName>
    </submittedName>
</protein>
<name>A0A7W5GG21_9MICO</name>
<comment type="caution">
    <text evidence="2">The sequence shown here is derived from an EMBL/GenBank/DDBJ whole genome shotgun (WGS) entry which is preliminary data.</text>
</comment>